<evidence type="ECO:0000256" key="1">
    <source>
        <dbReference type="ARBA" id="ARBA00008950"/>
    </source>
</evidence>
<protein>
    <recommendedName>
        <fullName evidence="2">Phosphoesterase</fullName>
        <ecNumber evidence="2">3.1.4.-</ecNumber>
    </recommendedName>
</protein>
<gene>
    <name evidence="4" type="ORF">HMPREF9488_03561</name>
</gene>
<dbReference type="GO" id="GO:0016787">
    <property type="term" value="F:hydrolase activity"/>
    <property type="evidence" value="ECO:0007669"/>
    <property type="project" value="UniProtKB-UniRule"/>
</dbReference>
<evidence type="ECO:0000259" key="3">
    <source>
        <dbReference type="Pfam" id="PF12850"/>
    </source>
</evidence>
<comment type="similarity">
    <text evidence="1 2">Belongs to the metallophosphoesterase superfamily. YfcE family.</text>
</comment>
<dbReference type="AlphaFoldDB" id="E7GFL8"/>
<dbReference type="RefSeq" id="WP_008790643.1">
    <property type="nucleotide sequence ID" value="NZ_AKCB01000001.1"/>
</dbReference>
<comment type="cofactor">
    <cofactor evidence="2">
        <name>a divalent metal cation</name>
        <dbReference type="ChEBI" id="CHEBI:60240"/>
    </cofactor>
</comment>
<dbReference type="Gene3D" id="3.60.21.10">
    <property type="match status" value="1"/>
</dbReference>
<dbReference type="Proteomes" id="UP000003157">
    <property type="component" value="Unassembled WGS sequence"/>
</dbReference>
<dbReference type="GeneID" id="78229630"/>
<dbReference type="EMBL" id="ADKX01000050">
    <property type="protein sequence ID" value="EFW03174.1"/>
    <property type="molecule type" value="Genomic_DNA"/>
</dbReference>
<feature type="domain" description="Calcineurin-like phosphoesterase" evidence="3">
    <location>
        <begin position="1"/>
        <end position="126"/>
    </location>
</feature>
<proteinExistence type="inferred from homology"/>
<evidence type="ECO:0000313" key="4">
    <source>
        <dbReference type="EMBL" id="EFW03174.1"/>
    </source>
</evidence>
<dbReference type="SUPFAM" id="SSF56300">
    <property type="entry name" value="Metallo-dependent phosphatases"/>
    <property type="match status" value="1"/>
</dbReference>
<name>E7GFL8_9FIRM</name>
<keyword evidence="5" id="KW-1185">Reference proteome</keyword>
<dbReference type="STRING" id="100884.GCA_000269565_01765"/>
<dbReference type="NCBIfam" id="TIGR00040">
    <property type="entry name" value="yfcE"/>
    <property type="match status" value="1"/>
</dbReference>
<dbReference type="InterPro" id="IPR000979">
    <property type="entry name" value="Phosphodiesterase_MJ0936/Vps29"/>
</dbReference>
<dbReference type="OrthoDB" id="9800565at2"/>
<accession>E7GFL8</accession>
<dbReference type="Pfam" id="PF12850">
    <property type="entry name" value="Metallophos_2"/>
    <property type="match status" value="1"/>
</dbReference>
<comment type="caution">
    <text evidence="4">The sequence shown here is derived from an EMBL/GenBank/DDBJ whole genome shotgun (WGS) entry which is preliminary data.</text>
</comment>
<sequence length="141" mass="16498">MKIGIISDTHNVLRNDVLEELQTCDYILHAGDIMKEEILEKLKKTAPLIVVKGNNDYLMLNEEEYFTLAGYRFYMVHQIGEKKDVDFYIYGHSHRYECYIQNGVQYLNPGSCGRKRFSLPLTYIILILNPNGYEIIQKDVQ</sequence>
<dbReference type="EC" id="3.1.4.-" evidence="2"/>
<evidence type="ECO:0000313" key="5">
    <source>
        <dbReference type="Proteomes" id="UP000003157"/>
    </source>
</evidence>
<dbReference type="InterPro" id="IPR029052">
    <property type="entry name" value="Metallo-depent_PP-like"/>
</dbReference>
<evidence type="ECO:0000256" key="2">
    <source>
        <dbReference type="RuleBase" id="RU362039"/>
    </source>
</evidence>
<dbReference type="HOGENOM" id="CLU_063749_3_1_9"/>
<keyword evidence="2" id="KW-0479">Metal-binding</keyword>
<organism evidence="4 5">
    <name type="scientific">Coprobacillus cateniformis</name>
    <dbReference type="NCBI Taxonomy" id="100884"/>
    <lineage>
        <taxon>Bacteria</taxon>
        <taxon>Bacillati</taxon>
        <taxon>Bacillota</taxon>
        <taxon>Erysipelotrichia</taxon>
        <taxon>Erysipelotrichales</taxon>
        <taxon>Coprobacillaceae</taxon>
        <taxon>Coprobacillus</taxon>
    </lineage>
</organism>
<dbReference type="eggNOG" id="COG0622">
    <property type="taxonomic scope" value="Bacteria"/>
</dbReference>
<dbReference type="PANTHER" id="PTHR11124">
    <property type="entry name" value="VACUOLAR SORTING PROTEIN VPS29"/>
    <property type="match status" value="1"/>
</dbReference>
<reference evidence="4 5" key="1">
    <citation type="submission" date="2010-12" db="EMBL/GenBank/DDBJ databases">
        <title>The Genome Sequence of Coprobacillus sp. strain 29_1.</title>
        <authorList>
            <consortium name="The Broad Institute Genome Sequencing Platform"/>
            <person name="Earl A."/>
            <person name="Ward D."/>
            <person name="Feldgarden M."/>
            <person name="Gevers D."/>
            <person name="Daigneault M."/>
            <person name="Sibley C.D."/>
            <person name="White A."/>
            <person name="Strauss J."/>
            <person name="Allen-Vercoe E."/>
            <person name="Young S.K."/>
            <person name="Zeng Q."/>
            <person name="Gargeya S."/>
            <person name="Fitzgerald M."/>
            <person name="Haas B."/>
            <person name="Abouelleil A."/>
            <person name="Alvarado L."/>
            <person name="Arachchi H.M."/>
            <person name="Berlin A."/>
            <person name="Brown A."/>
            <person name="Chapman S.B."/>
            <person name="Chen Z."/>
            <person name="Dunbar C."/>
            <person name="Freedman E."/>
            <person name="Gearin G."/>
            <person name="Gellesch M."/>
            <person name="Goldberg J."/>
            <person name="Griggs A."/>
            <person name="Gujja S."/>
            <person name="Heilman E."/>
            <person name="Heiman D."/>
            <person name="Howarth C."/>
            <person name="Larson L."/>
            <person name="Lui A."/>
            <person name="MacDonald P.J.P."/>
            <person name="Mehta T."/>
            <person name="Montmayeur A."/>
            <person name="Murphy C."/>
            <person name="Neiman D."/>
            <person name="Pearson M."/>
            <person name="Priest M."/>
            <person name="Roberts A."/>
            <person name="Saif S."/>
            <person name="Shea T."/>
            <person name="Shenoy N."/>
            <person name="Sisk P."/>
            <person name="Stolte C."/>
            <person name="Sykes S."/>
            <person name="White J."/>
            <person name="Yandava C."/>
            <person name="Nusbaum C."/>
            <person name="Birren B."/>
        </authorList>
    </citation>
    <scope>NUCLEOTIDE SEQUENCE [LARGE SCALE GENOMIC DNA]</scope>
    <source>
        <strain evidence="4 5">29_1</strain>
    </source>
</reference>
<dbReference type="GO" id="GO:0046872">
    <property type="term" value="F:metal ion binding"/>
    <property type="evidence" value="ECO:0007669"/>
    <property type="project" value="UniProtKB-KW"/>
</dbReference>
<dbReference type="InterPro" id="IPR024654">
    <property type="entry name" value="Calcineurin-like_PHP_lpxH"/>
</dbReference>